<dbReference type="InterPro" id="IPR013154">
    <property type="entry name" value="ADH-like_N"/>
</dbReference>
<dbReference type="GO" id="GO:0070402">
    <property type="term" value="F:NADPH binding"/>
    <property type="evidence" value="ECO:0007669"/>
    <property type="project" value="TreeGrafter"/>
</dbReference>
<proteinExistence type="predicted"/>
<gene>
    <name evidence="4" type="ORF">ABS361_01695</name>
</gene>
<dbReference type="KEGG" id="mflg:ABS361_01695"/>
<dbReference type="GO" id="GO:0005829">
    <property type="term" value="C:cytosol"/>
    <property type="evidence" value="ECO:0007669"/>
    <property type="project" value="TreeGrafter"/>
</dbReference>
<dbReference type="Pfam" id="PF08240">
    <property type="entry name" value="ADH_N"/>
    <property type="match status" value="1"/>
</dbReference>
<dbReference type="GO" id="GO:0003960">
    <property type="term" value="F:quinone reductase (NADPH) activity"/>
    <property type="evidence" value="ECO:0007669"/>
    <property type="project" value="InterPro"/>
</dbReference>
<dbReference type="InterPro" id="IPR036291">
    <property type="entry name" value="NAD(P)-bd_dom_sf"/>
</dbReference>
<dbReference type="Gene3D" id="3.90.180.10">
    <property type="entry name" value="Medium-chain alcohol dehydrogenases, catalytic domain"/>
    <property type="match status" value="1"/>
</dbReference>
<dbReference type="EMBL" id="CP158568">
    <property type="protein sequence ID" value="XBY45041.1"/>
    <property type="molecule type" value="Genomic_DNA"/>
</dbReference>
<keyword evidence="2" id="KW-0560">Oxidoreductase</keyword>
<dbReference type="GO" id="GO:0035925">
    <property type="term" value="F:mRNA 3'-UTR AU-rich region binding"/>
    <property type="evidence" value="ECO:0007669"/>
    <property type="project" value="TreeGrafter"/>
</dbReference>
<dbReference type="CDD" id="cd05286">
    <property type="entry name" value="QOR2"/>
    <property type="match status" value="1"/>
</dbReference>
<dbReference type="Pfam" id="PF00107">
    <property type="entry name" value="ADH_zinc_N"/>
    <property type="match status" value="1"/>
</dbReference>
<evidence type="ECO:0000259" key="3">
    <source>
        <dbReference type="SMART" id="SM00829"/>
    </source>
</evidence>
<evidence type="ECO:0000256" key="1">
    <source>
        <dbReference type="ARBA" id="ARBA00022857"/>
    </source>
</evidence>
<evidence type="ECO:0000313" key="4">
    <source>
        <dbReference type="EMBL" id="XBY45041.1"/>
    </source>
</evidence>
<sequence>MSEERMTAAPAPAPAPAIGAGLEVRIARFGDPSVFEIGPATVAAPGPGEILLRQDSIGVNFIDVYHRAGLYALPMPAVIGVEGAGVVEAVGADVTTVAIGDRVVYGGAVGGYATRRLLPAWRAVRLPDAVSAEAAAALWLKGLTAHMLLTRTCSVGPGTVLLVHAAAGGLGAVLVRWAKRLGATVIGTVGSEAKAEIARGLGADQVVVGRDADFATAVRAATNGLGADYAIDGIGGATLLRTFDAVRKFGTVASVGQAAGPIPPIRVEEIGPMRSLSLARPSVMAYAADEATYRRASADLLAAMAEGIMAEIGARYPLAEAARAHADLEAGRTVGSVILLP</sequence>
<dbReference type="SMART" id="SM00829">
    <property type="entry name" value="PKS_ER"/>
    <property type="match status" value="1"/>
</dbReference>
<dbReference type="InterPro" id="IPR011032">
    <property type="entry name" value="GroES-like_sf"/>
</dbReference>
<dbReference type="Gene3D" id="3.40.50.720">
    <property type="entry name" value="NAD(P)-binding Rossmann-like Domain"/>
    <property type="match status" value="1"/>
</dbReference>
<dbReference type="RefSeq" id="WP_407050134.1">
    <property type="nucleotide sequence ID" value="NZ_CP158568.1"/>
</dbReference>
<dbReference type="PANTHER" id="PTHR48106">
    <property type="entry name" value="QUINONE OXIDOREDUCTASE PIG3-RELATED"/>
    <property type="match status" value="1"/>
</dbReference>
<dbReference type="SUPFAM" id="SSF50129">
    <property type="entry name" value="GroES-like"/>
    <property type="match status" value="1"/>
</dbReference>
<dbReference type="PANTHER" id="PTHR48106:SF13">
    <property type="entry name" value="QUINONE OXIDOREDUCTASE-RELATED"/>
    <property type="match status" value="1"/>
</dbReference>
<accession>A0AAU7XB20</accession>
<dbReference type="AlphaFoldDB" id="A0AAU7XB20"/>
<feature type="domain" description="Enoyl reductase (ER)" evidence="3">
    <location>
        <begin position="30"/>
        <end position="339"/>
    </location>
</feature>
<name>A0AAU7XB20_9HYPH</name>
<dbReference type="InterPro" id="IPR013149">
    <property type="entry name" value="ADH-like_C"/>
</dbReference>
<dbReference type="InterPro" id="IPR047618">
    <property type="entry name" value="QOR-like"/>
</dbReference>
<reference evidence="4" key="1">
    <citation type="submission" date="2024-06" db="EMBL/GenBank/DDBJ databases">
        <title>Methylostella associata gen. nov., sp. nov., a novel Ancalomicrobiaceae-affiliated facultatively methylotrophic bacteria that feed on methanotrophs of the genus Methylococcus.</title>
        <authorList>
            <person name="Saltykova V."/>
            <person name="Danilova O.V."/>
            <person name="Oshkin I.Y."/>
            <person name="Belova S.E."/>
            <person name="Pimenov N.V."/>
            <person name="Dedysh S.N."/>
        </authorList>
    </citation>
    <scope>NUCLEOTIDE SEQUENCE</scope>
    <source>
        <strain evidence="4">S20</strain>
    </source>
</reference>
<protein>
    <submittedName>
        <fullName evidence="4">Quinone oxidoreductase</fullName>
    </submittedName>
</protein>
<evidence type="ECO:0000256" key="2">
    <source>
        <dbReference type="ARBA" id="ARBA00023002"/>
    </source>
</evidence>
<dbReference type="InterPro" id="IPR020843">
    <property type="entry name" value="ER"/>
</dbReference>
<keyword evidence="1" id="KW-0521">NADP</keyword>
<dbReference type="SUPFAM" id="SSF51735">
    <property type="entry name" value="NAD(P)-binding Rossmann-fold domains"/>
    <property type="match status" value="1"/>
</dbReference>
<organism evidence="4">
    <name type="scientific">Methyloraptor flagellatus</name>
    <dbReference type="NCBI Taxonomy" id="3162530"/>
    <lineage>
        <taxon>Bacteria</taxon>
        <taxon>Pseudomonadati</taxon>
        <taxon>Pseudomonadota</taxon>
        <taxon>Alphaproteobacteria</taxon>
        <taxon>Hyphomicrobiales</taxon>
        <taxon>Ancalomicrobiaceae</taxon>
        <taxon>Methyloraptor</taxon>
    </lineage>
</organism>